<gene>
    <name evidence="1" type="ORF">GGP45_002712</name>
</gene>
<dbReference type="Proteomes" id="UP001155144">
    <property type="component" value="Unassembled WGS sequence"/>
</dbReference>
<proteinExistence type="predicted"/>
<reference evidence="1" key="1">
    <citation type="submission" date="2022-08" db="EMBL/GenBank/DDBJ databases">
        <title>Genomic Encyclopedia of Type Strains, Phase V (KMG-V): Genome sequencing to study the core and pangenomes of soil and plant-associated prokaryotes.</title>
        <authorList>
            <person name="Whitman W."/>
        </authorList>
    </citation>
    <scope>NUCLEOTIDE SEQUENCE</scope>
    <source>
        <strain evidence="1">SP3026</strain>
    </source>
</reference>
<organism evidence="1 2">
    <name type="scientific">Salinibacter ruber</name>
    <dbReference type="NCBI Taxonomy" id="146919"/>
    <lineage>
        <taxon>Bacteria</taxon>
        <taxon>Pseudomonadati</taxon>
        <taxon>Rhodothermota</taxon>
        <taxon>Rhodothermia</taxon>
        <taxon>Rhodothermales</taxon>
        <taxon>Salinibacteraceae</taxon>
        <taxon>Salinibacter</taxon>
    </lineage>
</organism>
<name>A0A9X2T904_9BACT</name>
<evidence type="ECO:0000313" key="2">
    <source>
        <dbReference type="Proteomes" id="UP001155144"/>
    </source>
</evidence>
<evidence type="ECO:0000313" key="1">
    <source>
        <dbReference type="EMBL" id="MCS4122352.1"/>
    </source>
</evidence>
<dbReference type="AlphaFoldDB" id="A0A9X2T904"/>
<protein>
    <submittedName>
        <fullName evidence="1">Uncharacterized protein</fullName>
    </submittedName>
</protein>
<accession>A0A9X2T904</accession>
<comment type="caution">
    <text evidence="1">The sequence shown here is derived from an EMBL/GenBank/DDBJ whole genome shotgun (WGS) entry which is preliminary data.</text>
</comment>
<sequence>MLLLRGTYDFDFAPLFFANLVCALARFGTLDVHVP</sequence>
<dbReference type="EMBL" id="JANUBL010000005">
    <property type="protein sequence ID" value="MCS4122352.1"/>
    <property type="molecule type" value="Genomic_DNA"/>
</dbReference>